<evidence type="ECO:0000313" key="1">
    <source>
        <dbReference type="EMBL" id="GGP25079.1"/>
    </source>
</evidence>
<sequence length="124" mass="14308">MHLNMAPLPFTLPCRFMSHLVDYINAMHGARSSAKIVHTETTMESWMDDGYEVTRQDVTCTFDNGAVVRRLLEQDQFPADLACAECWINYEVLQQPASHTAVSPVRISFDNACREQFWRRYFSA</sequence>
<comment type="caution">
    <text evidence="1">The sequence shown here is derived from an EMBL/GenBank/DDBJ whole genome shotgun (WGS) entry which is preliminary data.</text>
</comment>
<accession>A0ABQ2PJC2</accession>
<name>A0ABQ2PJC2_9NEIS</name>
<protein>
    <submittedName>
        <fullName evidence="1">Uncharacterized protein</fullName>
    </submittedName>
</protein>
<evidence type="ECO:0000313" key="2">
    <source>
        <dbReference type="Proteomes" id="UP000621859"/>
    </source>
</evidence>
<keyword evidence="2" id="KW-1185">Reference proteome</keyword>
<proteinExistence type="predicted"/>
<dbReference type="EMBL" id="BMLY01000001">
    <property type="protein sequence ID" value="GGP25079.1"/>
    <property type="molecule type" value="Genomic_DNA"/>
</dbReference>
<organism evidence="1 2">
    <name type="scientific">Silvimonas amylolytica</name>
    <dbReference type="NCBI Taxonomy" id="449663"/>
    <lineage>
        <taxon>Bacteria</taxon>
        <taxon>Pseudomonadati</taxon>
        <taxon>Pseudomonadota</taxon>
        <taxon>Betaproteobacteria</taxon>
        <taxon>Neisseriales</taxon>
        <taxon>Chitinibacteraceae</taxon>
        <taxon>Silvimonas</taxon>
    </lineage>
</organism>
<dbReference type="Proteomes" id="UP000621859">
    <property type="component" value="Unassembled WGS sequence"/>
</dbReference>
<gene>
    <name evidence="1" type="ORF">GCM10010971_08980</name>
</gene>
<reference evidence="2" key="1">
    <citation type="journal article" date="2019" name="Int. J. Syst. Evol. Microbiol.">
        <title>The Global Catalogue of Microorganisms (GCM) 10K type strain sequencing project: providing services to taxonomists for standard genome sequencing and annotation.</title>
        <authorList>
            <consortium name="The Broad Institute Genomics Platform"/>
            <consortium name="The Broad Institute Genome Sequencing Center for Infectious Disease"/>
            <person name="Wu L."/>
            <person name="Ma J."/>
        </authorList>
    </citation>
    <scope>NUCLEOTIDE SEQUENCE [LARGE SCALE GENOMIC DNA]</scope>
    <source>
        <strain evidence="2">CGMCC 1.8860</strain>
    </source>
</reference>